<feature type="region of interest" description="Disordered" evidence="1">
    <location>
        <begin position="82"/>
        <end position="107"/>
    </location>
</feature>
<accession>A0A061S1Q4</accession>
<dbReference type="EMBL" id="GBEZ01008600">
    <property type="protein sequence ID" value="JAC76949.1"/>
    <property type="molecule type" value="Transcribed_RNA"/>
</dbReference>
<evidence type="ECO:0000313" key="2">
    <source>
        <dbReference type="EMBL" id="JAC59746.1"/>
    </source>
</evidence>
<evidence type="ECO:0000313" key="4">
    <source>
        <dbReference type="EMBL" id="JAC76949.1"/>
    </source>
</evidence>
<organism evidence="4">
    <name type="scientific">Tetraselmis sp. GSL018</name>
    <dbReference type="NCBI Taxonomy" id="582737"/>
    <lineage>
        <taxon>Eukaryota</taxon>
        <taxon>Viridiplantae</taxon>
        <taxon>Chlorophyta</taxon>
        <taxon>core chlorophytes</taxon>
        <taxon>Chlorodendrophyceae</taxon>
        <taxon>Chlorodendrales</taxon>
        <taxon>Chlorodendraceae</taxon>
        <taxon>Tetraselmis</taxon>
    </lineage>
</organism>
<gene>
    <name evidence="3" type="ORF">TSPGSL018_12118</name>
    <name evidence="4" type="ORF">TSPGSL018_18847</name>
    <name evidence="2" type="ORF">TSPGSL018_30709</name>
</gene>
<name>A0A061S1Q4_9CHLO</name>
<evidence type="ECO:0000313" key="3">
    <source>
        <dbReference type="EMBL" id="JAC67060.1"/>
    </source>
</evidence>
<protein>
    <submittedName>
        <fullName evidence="4">Uncharacterized protein</fullName>
    </submittedName>
</protein>
<sequence length="243" mass="27425">MTVGLIRRAPSFFLWSNLPRVVSSNFVQELRGAEPETSTSSPEFEFAISSFASFPVNFQRLGSSQGFVPWKALCRGFARLPFKPPQGQAPKRPKQNQPQMEEDSETRLVAEKMTPAEMTNSLYLPWERRQFEGGKLKWWEKTYWTIFLLAIGGLVVSRMYNPWVNTDGAEYDAVLEERRRGDSRAVLLGRSFLTDEDPFEGLSPEEIESYVKQHTGAAGDDPFEGMTPAEIDEYLSANPGAGL</sequence>
<dbReference type="AlphaFoldDB" id="A0A061S1Q4"/>
<proteinExistence type="predicted"/>
<evidence type="ECO:0000256" key="1">
    <source>
        <dbReference type="SAM" id="MobiDB-lite"/>
    </source>
</evidence>
<reference evidence="4" key="1">
    <citation type="submission" date="2014-05" db="EMBL/GenBank/DDBJ databases">
        <title>The transcriptome of the halophilic microalga Tetraselmis sp. GSL018 isolated from the Great Salt Lake, Utah.</title>
        <authorList>
            <person name="Jinkerson R.E."/>
            <person name="D'Adamo S."/>
            <person name="Posewitz M.C."/>
        </authorList>
    </citation>
    <scope>NUCLEOTIDE SEQUENCE</scope>
    <source>
        <strain evidence="4">GSL018</strain>
    </source>
</reference>
<dbReference type="EMBL" id="GBEZ01019509">
    <property type="protein sequence ID" value="JAC67060.1"/>
    <property type="molecule type" value="Transcribed_RNA"/>
</dbReference>
<dbReference type="EMBL" id="GBEZ01027584">
    <property type="protein sequence ID" value="JAC59746.1"/>
    <property type="molecule type" value="Transcribed_RNA"/>
</dbReference>